<feature type="transmembrane region" description="Helical" evidence="4">
    <location>
        <begin position="302"/>
        <end position="321"/>
    </location>
</feature>
<feature type="transmembrane region" description="Helical" evidence="4">
    <location>
        <begin position="24"/>
        <end position="45"/>
    </location>
</feature>
<feature type="transmembrane region" description="Helical" evidence="4">
    <location>
        <begin position="364"/>
        <end position="386"/>
    </location>
</feature>
<feature type="transmembrane region" description="Helical" evidence="4">
    <location>
        <begin position="121"/>
        <end position="143"/>
    </location>
</feature>
<dbReference type="RefSeq" id="WP_167953645.1">
    <property type="nucleotide sequence ID" value="NZ_JAATJE010000001.1"/>
</dbReference>
<feature type="transmembrane region" description="Helical" evidence="4">
    <location>
        <begin position="270"/>
        <end position="290"/>
    </location>
</feature>
<keyword evidence="3 4" id="KW-0472">Membrane</keyword>
<feature type="transmembrane region" description="Helical" evidence="4">
    <location>
        <begin position="65"/>
        <end position="84"/>
    </location>
</feature>
<dbReference type="PANTHER" id="PTHR23528:SF1">
    <property type="entry name" value="MAJOR FACILITATOR SUPERFAMILY (MFS) PROFILE DOMAIN-CONTAINING PROTEIN"/>
    <property type="match status" value="1"/>
</dbReference>
<comment type="caution">
    <text evidence="6">The sequence shown here is derived from an EMBL/GenBank/DDBJ whole genome shotgun (WGS) entry which is preliminary data.</text>
</comment>
<evidence type="ECO:0000256" key="3">
    <source>
        <dbReference type="ARBA" id="ARBA00023136"/>
    </source>
</evidence>
<feature type="transmembrane region" description="Helical" evidence="4">
    <location>
        <begin position="155"/>
        <end position="178"/>
    </location>
</feature>
<feature type="domain" description="Major facilitator superfamily (MFS) profile" evidence="5">
    <location>
        <begin position="1"/>
        <end position="206"/>
    </location>
</feature>
<dbReference type="InterPro" id="IPR020846">
    <property type="entry name" value="MFS_dom"/>
</dbReference>
<sequence>MVDGGGARMTGEAGEAPLRSSRFIVGYGLANAGAFIAFIPLLTLLLPSKAAEIDPAGRALLLSQIGLASGLTAALANLLFGAASDATRTRFGRRRPWILGGLAATILSLLLIGWAPSPAMLLGAMILYQVSVNAMFAPLLAVLPDMVPDRQKGTAAAWAGLALPAGYFFTAGVVGVLVDGTATRFTVVCLAVAALVLPFALRLREPRVAVTPAGPRLGFAAFRFPDFRAAFLSRFLLETGVTLNMLYLLFYLGERTDVAAALPTWSVDAVFSLLLGASTAAGLASGFLGGLLSDRIRRRKPLVVAGGLLMCAGISTTLLAPDWPGPLVGQVLFGTGHGLYATTTIALIALVLPDPARTGRDLGAMNLSVALSQSFGPLVGITLFAAGGALPSVYIAGTLFAALGTAMLLTIRGVR</sequence>
<feature type="domain" description="Major facilitator superfamily (MFS) profile" evidence="5">
    <location>
        <begin position="226"/>
        <end position="415"/>
    </location>
</feature>
<dbReference type="Proteomes" id="UP000734218">
    <property type="component" value="Unassembled WGS sequence"/>
</dbReference>
<keyword evidence="1 4" id="KW-0812">Transmembrane</keyword>
<dbReference type="InterPro" id="IPR036259">
    <property type="entry name" value="MFS_trans_sf"/>
</dbReference>
<feature type="transmembrane region" description="Helical" evidence="4">
    <location>
        <begin position="96"/>
        <end position="115"/>
    </location>
</feature>
<reference evidence="6 7" key="1">
    <citation type="submission" date="2020-03" db="EMBL/GenBank/DDBJ databases">
        <title>Genomic Encyclopedia of Type Strains, Phase IV (KMG-IV): sequencing the most valuable type-strain genomes for metagenomic binning, comparative biology and taxonomic classification.</title>
        <authorList>
            <person name="Goeker M."/>
        </authorList>
    </citation>
    <scope>NUCLEOTIDE SEQUENCE [LARGE SCALE GENOMIC DNA]</scope>
    <source>
        <strain evidence="6 7">DSM 27651</strain>
    </source>
</reference>
<keyword evidence="2 4" id="KW-1133">Transmembrane helix</keyword>
<feature type="transmembrane region" description="Helical" evidence="4">
    <location>
        <begin position="231"/>
        <end position="250"/>
    </location>
</feature>
<evidence type="ECO:0000313" key="6">
    <source>
        <dbReference type="EMBL" id="NJC33686.1"/>
    </source>
</evidence>
<organism evidence="6 7">
    <name type="scientific">Sphingomonas jejuensis</name>
    <dbReference type="NCBI Taxonomy" id="904715"/>
    <lineage>
        <taxon>Bacteria</taxon>
        <taxon>Pseudomonadati</taxon>
        <taxon>Pseudomonadota</taxon>
        <taxon>Alphaproteobacteria</taxon>
        <taxon>Sphingomonadales</taxon>
        <taxon>Sphingomonadaceae</taxon>
        <taxon>Sphingomonas</taxon>
    </lineage>
</organism>
<dbReference type="InterPro" id="IPR011701">
    <property type="entry name" value="MFS"/>
</dbReference>
<dbReference type="Pfam" id="PF07690">
    <property type="entry name" value="MFS_1"/>
    <property type="match status" value="1"/>
</dbReference>
<evidence type="ECO:0000256" key="1">
    <source>
        <dbReference type="ARBA" id="ARBA00022692"/>
    </source>
</evidence>
<proteinExistence type="predicted"/>
<evidence type="ECO:0000313" key="7">
    <source>
        <dbReference type="Proteomes" id="UP000734218"/>
    </source>
</evidence>
<evidence type="ECO:0000256" key="2">
    <source>
        <dbReference type="ARBA" id="ARBA00022989"/>
    </source>
</evidence>
<feature type="transmembrane region" description="Helical" evidence="4">
    <location>
        <begin position="392"/>
        <end position="411"/>
    </location>
</feature>
<dbReference type="Gene3D" id="1.20.1250.20">
    <property type="entry name" value="MFS general substrate transporter like domains"/>
    <property type="match status" value="1"/>
</dbReference>
<dbReference type="PROSITE" id="PS50850">
    <property type="entry name" value="MFS"/>
    <property type="match status" value="2"/>
</dbReference>
<keyword evidence="7" id="KW-1185">Reference proteome</keyword>
<dbReference type="SUPFAM" id="SSF103473">
    <property type="entry name" value="MFS general substrate transporter"/>
    <property type="match status" value="1"/>
</dbReference>
<gene>
    <name evidence="6" type="ORF">GGR88_001160</name>
</gene>
<accession>A0ABX0XK09</accession>
<feature type="transmembrane region" description="Helical" evidence="4">
    <location>
        <begin position="327"/>
        <end position="352"/>
    </location>
</feature>
<evidence type="ECO:0000259" key="5">
    <source>
        <dbReference type="PROSITE" id="PS50850"/>
    </source>
</evidence>
<dbReference type="PANTHER" id="PTHR23528">
    <property type="match status" value="1"/>
</dbReference>
<feature type="transmembrane region" description="Helical" evidence="4">
    <location>
        <begin position="184"/>
        <end position="201"/>
    </location>
</feature>
<evidence type="ECO:0000256" key="4">
    <source>
        <dbReference type="SAM" id="Phobius"/>
    </source>
</evidence>
<protein>
    <submittedName>
        <fullName evidence="6">MFS family permease</fullName>
    </submittedName>
</protein>
<dbReference type="EMBL" id="JAATJE010000001">
    <property type="protein sequence ID" value="NJC33686.1"/>
    <property type="molecule type" value="Genomic_DNA"/>
</dbReference>
<name>A0ABX0XK09_9SPHN</name>